<accession>A0A399SNB1</accession>
<keyword evidence="2" id="KW-1185">Reference proteome</keyword>
<evidence type="ECO:0000313" key="1">
    <source>
        <dbReference type="EMBL" id="RIJ44514.1"/>
    </source>
</evidence>
<reference evidence="1 2" key="1">
    <citation type="submission" date="2018-08" db="EMBL/GenBank/DDBJ databases">
        <title>Pallidiluteibacterium maritimus gen. nov., sp. nov., isolated from coastal sediment.</title>
        <authorList>
            <person name="Zhou L.Y."/>
        </authorList>
    </citation>
    <scope>NUCLEOTIDE SEQUENCE [LARGE SCALE GENOMIC DNA]</scope>
    <source>
        <strain evidence="1 2">XSD2</strain>
    </source>
</reference>
<protein>
    <submittedName>
        <fullName evidence="1">LysR family transcriptional regulator</fullName>
    </submittedName>
</protein>
<proteinExistence type="predicted"/>
<feature type="non-terminal residue" evidence="1">
    <location>
        <position position="1"/>
    </location>
</feature>
<comment type="caution">
    <text evidence="1">The sequence shown here is derived from an EMBL/GenBank/DDBJ whole genome shotgun (WGS) entry which is preliminary data.</text>
</comment>
<evidence type="ECO:0000313" key="2">
    <source>
        <dbReference type="Proteomes" id="UP000265926"/>
    </source>
</evidence>
<sequence>ELSEYLYCLQDRRDARLIAAFLSEVRPVSS</sequence>
<dbReference type="Proteomes" id="UP000265926">
    <property type="component" value="Unassembled WGS sequence"/>
</dbReference>
<gene>
    <name evidence="1" type="ORF">D1614_24170</name>
</gene>
<name>A0A399SNB1_9BACT</name>
<dbReference type="AlphaFoldDB" id="A0A399SNB1"/>
<organism evidence="1 2">
    <name type="scientific">Maribellus luteus</name>
    <dbReference type="NCBI Taxonomy" id="2305463"/>
    <lineage>
        <taxon>Bacteria</taxon>
        <taxon>Pseudomonadati</taxon>
        <taxon>Bacteroidota</taxon>
        <taxon>Bacteroidia</taxon>
        <taxon>Marinilabiliales</taxon>
        <taxon>Prolixibacteraceae</taxon>
        <taxon>Maribellus</taxon>
    </lineage>
</organism>
<dbReference type="EMBL" id="QWGR01000132">
    <property type="protein sequence ID" value="RIJ44514.1"/>
    <property type="molecule type" value="Genomic_DNA"/>
</dbReference>